<feature type="region of interest" description="Disordered" evidence="1">
    <location>
        <begin position="1"/>
        <end position="50"/>
    </location>
</feature>
<dbReference type="EMBL" id="JBHUFL010000002">
    <property type="protein sequence ID" value="MFD1834773.1"/>
    <property type="molecule type" value="Genomic_DNA"/>
</dbReference>
<sequence>MPADQLTDLLDPARWDPLPHPPAMEYPLPVRRRDPRTLPPAPATGSAPEVLSRGADGVLLRLRHRAPRARAVALHASGWWRPQPADALDLVPAGDGWWEIVLEAPADWRTSYGFVEHDGPGDPPWWEAGLKAPGAPVHPDALCAHRHGAARGGAERSVLSLPFDGLFRAGRDDAETPAEVHELPLGPDAPRVRWWVPEEAGPAPLPLLVVTDGAEHVEQLGTPERLRRGVEAGVLPPLVAVFVDAGEHRGDVLGVPGGQARWIPEDLVPRLRAAGLTAPGGRRLALTDDPARTIITGASYGGLTALFTAARAPGTIGIAIAQSVSLWRYPRGALVGPLREAAGYAPLRLRLHAGRFEGSMAADARALADALDGSGAEVTLDLHSGGHDWAWWQPALLHDLAAELGR</sequence>
<organism evidence="2 3">
    <name type="scientific">Brachybacterium rhamnosum</name>
    <dbReference type="NCBI Taxonomy" id="173361"/>
    <lineage>
        <taxon>Bacteria</taxon>
        <taxon>Bacillati</taxon>
        <taxon>Actinomycetota</taxon>
        <taxon>Actinomycetes</taxon>
        <taxon>Micrococcales</taxon>
        <taxon>Dermabacteraceae</taxon>
        <taxon>Brachybacterium</taxon>
    </lineage>
</organism>
<dbReference type="InterPro" id="IPR050583">
    <property type="entry name" value="Mycobacterial_A85_antigen"/>
</dbReference>
<dbReference type="SUPFAM" id="SSF53474">
    <property type="entry name" value="alpha/beta-Hydrolases"/>
    <property type="match status" value="1"/>
</dbReference>
<accession>A0ABW4PWE6</accession>
<keyword evidence="3" id="KW-1185">Reference proteome</keyword>
<dbReference type="GO" id="GO:0016787">
    <property type="term" value="F:hydrolase activity"/>
    <property type="evidence" value="ECO:0007669"/>
    <property type="project" value="UniProtKB-KW"/>
</dbReference>
<dbReference type="Pfam" id="PF00756">
    <property type="entry name" value="Esterase"/>
    <property type="match status" value="1"/>
</dbReference>
<dbReference type="RefSeq" id="WP_343903988.1">
    <property type="nucleotide sequence ID" value="NZ_BAAAIS010000002.1"/>
</dbReference>
<dbReference type="Proteomes" id="UP001597280">
    <property type="component" value="Unassembled WGS sequence"/>
</dbReference>
<dbReference type="InterPro" id="IPR000801">
    <property type="entry name" value="Esterase-like"/>
</dbReference>
<protein>
    <submittedName>
        <fullName evidence="2">Alpha/beta hydrolase</fullName>
    </submittedName>
</protein>
<evidence type="ECO:0000256" key="1">
    <source>
        <dbReference type="SAM" id="MobiDB-lite"/>
    </source>
</evidence>
<proteinExistence type="predicted"/>
<dbReference type="PANTHER" id="PTHR48098">
    <property type="entry name" value="ENTEROCHELIN ESTERASE-RELATED"/>
    <property type="match status" value="1"/>
</dbReference>
<evidence type="ECO:0000313" key="3">
    <source>
        <dbReference type="Proteomes" id="UP001597280"/>
    </source>
</evidence>
<gene>
    <name evidence="2" type="ORF">ACFSDA_06745</name>
</gene>
<evidence type="ECO:0000313" key="2">
    <source>
        <dbReference type="EMBL" id="MFD1834773.1"/>
    </source>
</evidence>
<dbReference type="InterPro" id="IPR029058">
    <property type="entry name" value="AB_hydrolase_fold"/>
</dbReference>
<reference evidence="3" key="1">
    <citation type="journal article" date="2019" name="Int. J. Syst. Evol. Microbiol.">
        <title>The Global Catalogue of Microorganisms (GCM) 10K type strain sequencing project: providing services to taxonomists for standard genome sequencing and annotation.</title>
        <authorList>
            <consortium name="The Broad Institute Genomics Platform"/>
            <consortium name="The Broad Institute Genome Sequencing Center for Infectious Disease"/>
            <person name="Wu L."/>
            <person name="Ma J."/>
        </authorList>
    </citation>
    <scope>NUCLEOTIDE SEQUENCE [LARGE SCALE GENOMIC DNA]</scope>
    <source>
        <strain evidence="3">JCM 11650</strain>
    </source>
</reference>
<keyword evidence="2" id="KW-0378">Hydrolase</keyword>
<comment type="caution">
    <text evidence="2">The sequence shown here is derived from an EMBL/GenBank/DDBJ whole genome shotgun (WGS) entry which is preliminary data.</text>
</comment>
<dbReference type="PANTHER" id="PTHR48098:SF3">
    <property type="entry name" value="IRON(III) ENTEROBACTIN ESTERASE"/>
    <property type="match status" value="1"/>
</dbReference>
<dbReference type="Gene3D" id="3.40.50.1820">
    <property type="entry name" value="alpha/beta hydrolase"/>
    <property type="match status" value="1"/>
</dbReference>
<name>A0ABW4PWE6_9MICO</name>